<evidence type="ECO:0000256" key="7">
    <source>
        <dbReference type="ARBA" id="ARBA00022777"/>
    </source>
</evidence>
<evidence type="ECO:0000256" key="10">
    <source>
        <dbReference type="ARBA" id="ARBA00023136"/>
    </source>
</evidence>
<keyword evidence="16" id="KW-1185">Reference proteome</keyword>
<evidence type="ECO:0000256" key="11">
    <source>
        <dbReference type="ARBA" id="ARBA00023180"/>
    </source>
</evidence>
<sequence>MSVFFFFMFFIFISPFFWLEVETTDCNATRCKKNGPLIQFPFRNKDLHPQNCGFPGFDVHCDTNQETALFLPTSVKVFIRKIDYVSQIIHIYDPQGCLPQNLPNLNLSASPFNFFDGHLDNYTLFNCSAGLEGQISISPIFCPGIDGYQVYAAGSNTDSFGSTSCTKIHGIWSVPWSLISGRNAQLNWTEPACGQCESQRKLCSLRNNSTGGNQIECTNKPEITQGSSKTPLIAALAGLYHLYSTIRAKKYNQVKIEKFLEDYKALKPTRFSYADIRRITNQFTEKLGEGGYGIVYKGKLSKEIDVAVKVLHNSTGNGEEFINEVGTIGTIHHVNVVRLVGFCAEGFKRALVYDFLPNDSLEKFIFPDGPKKKSLCWEKLENIALGIAKGIEYLHQGCDQQILHFDIKPHNILLDHNCNPKICDFGLAKFCSKEQSAVSMTAARGTMGYIAPEVLSRTFGRVSYKSDVYSFGMLLLEMVGGRRNVDVTMHTSRVYFPRWIYNHLSEGGEIFVEIEDGDEFKIVRKLTVVGLCCIQWCPNDRPSMKTVVQMLEGDGDDLTIPPNPFPATHMMNSIEGMTGRGYEVELAVITELE</sequence>
<dbReference type="CDD" id="cd14066">
    <property type="entry name" value="STKc_IRAK"/>
    <property type="match status" value="1"/>
</dbReference>
<evidence type="ECO:0000256" key="8">
    <source>
        <dbReference type="ARBA" id="ARBA00022840"/>
    </source>
</evidence>
<comment type="caution">
    <text evidence="15">The sequence shown here is derived from an EMBL/GenBank/DDBJ whole genome shotgun (WGS) entry which is preliminary data.</text>
</comment>
<evidence type="ECO:0000256" key="3">
    <source>
        <dbReference type="ARBA" id="ARBA00022679"/>
    </source>
</evidence>
<keyword evidence="11" id="KW-0325">Glycoprotein</keyword>
<feature type="domain" description="Protein kinase" evidence="14">
    <location>
        <begin position="281"/>
        <end position="566"/>
    </location>
</feature>
<evidence type="ECO:0000256" key="4">
    <source>
        <dbReference type="ARBA" id="ARBA00022692"/>
    </source>
</evidence>
<proteinExistence type="predicted"/>
<dbReference type="PROSITE" id="PS00108">
    <property type="entry name" value="PROTEIN_KINASE_ST"/>
    <property type="match status" value="1"/>
</dbReference>
<protein>
    <recommendedName>
        <fullName evidence="14">Protein kinase domain-containing protein</fullName>
    </recommendedName>
</protein>
<evidence type="ECO:0000256" key="12">
    <source>
        <dbReference type="PROSITE-ProRule" id="PRU10141"/>
    </source>
</evidence>
<evidence type="ECO:0000256" key="2">
    <source>
        <dbReference type="ARBA" id="ARBA00022527"/>
    </source>
</evidence>
<feature type="binding site" evidence="12">
    <location>
        <position position="309"/>
    </location>
    <ligand>
        <name>ATP</name>
        <dbReference type="ChEBI" id="CHEBI:30616"/>
    </ligand>
</feature>
<dbReference type="InterPro" id="IPR025287">
    <property type="entry name" value="WAK_GUB"/>
</dbReference>
<dbReference type="AlphaFoldDB" id="A0ABD3TLZ9"/>
<dbReference type="InterPro" id="IPR011009">
    <property type="entry name" value="Kinase-like_dom_sf"/>
</dbReference>
<dbReference type="Gene3D" id="1.10.510.10">
    <property type="entry name" value="Transferase(Phosphotransferase) domain 1"/>
    <property type="match status" value="1"/>
</dbReference>
<dbReference type="FunFam" id="3.30.200.20:FF:000178">
    <property type="entry name" value="serine/threonine-protein kinase PBS1-like"/>
    <property type="match status" value="1"/>
</dbReference>
<evidence type="ECO:0000313" key="15">
    <source>
        <dbReference type="EMBL" id="KAL3838084.1"/>
    </source>
</evidence>
<evidence type="ECO:0000256" key="5">
    <source>
        <dbReference type="ARBA" id="ARBA00022729"/>
    </source>
</evidence>
<comment type="subcellular location">
    <subcellularLocation>
        <location evidence="1">Membrane</location>
        <topology evidence="1">Single-pass type I membrane protein</topology>
    </subcellularLocation>
</comment>
<evidence type="ECO:0000313" key="16">
    <source>
        <dbReference type="Proteomes" id="UP001634393"/>
    </source>
</evidence>
<keyword evidence="4" id="KW-0812">Transmembrane</keyword>
<dbReference type="Pfam" id="PF00069">
    <property type="entry name" value="Pkinase"/>
    <property type="match status" value="1"/>
</dbReference>
<organism evidence="15 16">
    <name type="scientific">Penstemon smallii</name>
    <dbReference type="NCBI Taxonomy" id="265156"/>
    <lineage>
        <taxon>Eukaryota</taxon>
        <taxon>Viridiplantae</taxon>
        <taxon>Streptophyta</taxon>
        <taxon>Embryophyta</taxon>
        <taxon>Tracheophyta</taxon>
        <taxon>Spermatophyta</taxon>
        <taxon>Magnoliopsida</taxon>
        <taxon>eudicotyledons</taxon>
        <taxon>Gunneridae</taxon>
        <taxon>Pentapetalae</taxon>
        <taxon>asterids</taxon>
        <taxon>lamiids</taxon>
        <taxon>Lamiales</taxon>
        <taxon>Plantaginaceae</taxon>
        <taxon>Cheloneae</taxon>
        <taxon>Penstemon</taxon>
    </lineage>
</organism>
<dbReference type="Proteomes" id="UP001634393">
    <property type="component" value="Unassembled WGS sequence"/>
</dbReference>
<dbReference type="FunFam" id="1.10.510.10:FF:000590">
    <property type="entry name" value="PR5-like receptor kinase"/>
    <property type="match status" value="1"/>
</dbReference>
<feature type="chain" id="PRO_5044849819" description="Protein kinase domain-containing protein" evidence="13">
    <location>
        <begin position="24"/>
        <end position="593"/>
    </location>
</feature>
<dbReference type="PROSITE" id="PS50011">
    <property type="entry name" value="PROTEIN_KINASE_DOM"/>
    <property type="match status" value="1"/>
</dbReference>
<dbReference type="Gene3D" id="3.30.200.20">
    <property type="entry name" value="Phosphorylase Kinase, domain 1"/>
    <property type="match status" value="1"/>
</dbReference>
<keyword evidence="10" id="KW-0472">Membrane</keyword>
<dbReference type="EMBL" id="JBJXBP010000003">
    <property type="protein sequence ID" value="KAL3838084.1"/>
    <property type="molecule type" value="Genomic_DNA"/>
</dbReference>
<keyword evidence="7" id="KW-0418">Kinase</keyword>
<dbReference type="GO" id="GO:0004674">
    <property type="term" value="F:protein serine/threonine kinase activity"/>
    <property type="evidence" value="ECO:0007669"/>
    <property type="project" value="UniProtKB-KW"/>
</dbReference>
<keyword evidence="9" id="KW-1133">Transmembrane helix</keyword>
<accession>A0ABD3TLZ9</accession>
<dbReference type="SMART" id="SM00220">
    <property type="entry name" value="S_TKc"/>
    <property type="match status" value="1"/>
</dbReference>
<keyword evidence="2" id="KW-0723">Serine/threonine-protein kinase</keyword>
<dbReference type="InterPro" id="IPR008271">
    <property type="entry name" value="Ser/Thr_kinase_AS"/>
</dbReference>
<dbReference type="PROSITE" id="PS00107">
    <property type="entry name" value="PROTEIN_KINASE_ATP"/>
    <property type="match status" value="1"/>
</dbReference>
<evidence type="ECO:0000256" key="9">
    <source>
        <dbReference type="ARBA" id="ARBA00022989"/>
    </source>
</evidence>
<reference evidence="15 16" key="1">
    <citation type="submission" date="2024-12" db="EMBL/GenBank/DDBJ databases">
        <title>The unique morphological basis and parallel evolutionary history of personate flowers in Penstemon.</title>
        <authorList>
            <person name="Depatie T.H."/>
            <person name="Wessinger C.A."/>
        </authorList>
    </citation>
    <scope>NUCLEOTIDE SEQUENCE [LARGE SCALE GENOMIC DNA]</scope>
    <source>
        <strain evidence="15">WTNN_2</strain>
        <tissue evidence="15">Leaf</tissue>
    </source>
</reference>
<dbReference type="InterPro" id="IPR017441">
    <property type="entry name" value="Protein_kinase_ATP_BS"/>
</dbReference>
<keyword evidence="8 12" id="KW-0067">ATP-binding</keyword>
<evidence type="ECO:0000259" key="14">
    <source>
        <dbReference type="PROSITE" id="PS50011"/>
    </source>
</evidence>
<dbReference type="Pfam" id="PF13947">
    <property type="entry name" value="GUB_WAK_bind"/>
    <property type="match status" value="1"/>
</dbReference>
<keyword evidence="5 13" id="KW-0732">Signal</keyword>
<dbReference type="PANTHER" id="PTHR27009">
    <property type="entry name" value="RUST RESISTANCE KINASE LR10-RELATED"/>
    <property type="match status" value="1"/>
</dbReference>
<evidence type="ECO:0000256" key="6">
    <source>
        <dbReference type="ARBA" id="ARBA00022741"/>
    </source>
</evidence>
<dbReference type="SUPFAM" id="SSF56112">
    <property type="entry name" value="Protein kinase-like (PK-like)"/>
    <property type="match status" value="1"/>
</dbReference>
<dbReference type="GO" id="GO:0005524">
    <property type="term" value="F:ATP binding"/>
    <property type="evidence" value="ECO:0007669"/>
    <property type="project" value="UniProtKB-UniRule"/>
</dbReference>
<feature type="signal peptide" evidence="13">
    <location>
        <begin position="1"/>
        <end position="23"/>
    </location>
</feature>
<evidence type="ECO:0000256" key="1">
    <source>
        <dbReference type="ARBA" id="ARBA00004479"/>
    </source>
</evidence>
<dbReference type="InterPro" id="IPR000719">
    <property type="entry name" value="Prot_kinase_dom"/>
</dbReference>
<name>A0ABD3TLZ9_9LAMI</name>
<gene>
    <name evidence="15" type="ORF">ACJIZ3_022675</name>
</gene>
<evidence type="ECO:0000256" key="13">
    <source>
        <dbReference type="SAM" id="SignalP"/>
    </source>
</evidence>
<keyword evidence="3" id="KW-0808">Transferase</keyword>
<dbReference type="GO" id="GO:0016020">
    <property type="term" value="C:membrane"/>
    <property type="evidence" value="ECO:0007669"/>
    <property type="project" value="UniProtKB-SubCell"/>
</dbReference>
<dbReference type="InterPro" id="IPR045874">
    <property type="entry name" value="LRK10/LRL21-25-like"/>
</dbReference>
<keyword evidence="6 12" id="KW-0547">Nucleotide-binding</keyword>